<sequence length="78" mass="8591">MMSAADTLVATFSKQSGTREELAVIITGLMDQYHISPDRAHMLIDRFGRTQPALGNGGSELMARKQGYSERQPGYMAQ</sequence>
<evidence type="ECO:0000313" key="2">
    <source>
        <dbReference type="EMBL" id="GJD81137.1"/>
    </source>
</evidence>
<dbReference type="AlphaFoldDB" id="A0AA37MCF4"/>
<comment type="caution">
    <text evidence="2">The sequence shown here is derived from an EMBL/GenBank/DDBJ whole genome shotgun (WGS) entry which is preliminary data.</text>
</comment>
<protein>
    <submittedName>
        <fullName evidence="2">Uncharacterized protein</fullName>
    </submittedName>
</protein>
<reference evidence="2" key="2">
    <citation type="submission" date="2021-08" db="EMBL/GenBank/DDBJ databases">
        <authorList>
            <person name="Tani A."/>
            <person name="Ola A."/>
            <person name="Ogura Y."/>
            <person name="Katsura K."/>
            <person name="Hayashi T."/>
        </authorList>
    </citation>
    <scope>NUCLEOTIDE SEQUENCE</scope>
    <source>
        <strain evidence="2">NBRC 103626</strain>
    </source>
</reference>
<dbReference type="EMBL" id="BPQM01000128">
    <property type="protein sequence ID" value="GJD81137.1"/>
    <property type="molecule type" value="Genomic_DNA"/>
</dbReference>
<organism evidence="2 3">
    <name type="scientific">Methylobacterium gregans</name>
    <dbReference type="NCBI Taxonomy" id="374424"/>
    <lineage>
        <taxon>Bacteria</taxon>
        <taxon>Pseudomonadati</taxon>
        <taxon>Pseudomonadota</taxon>
        <taxon>Alphaproteobacteria</taxon>
        <taxon>Hyphomicrobiales</taxon>
        <taxon>Methylobacteriaceae</taxon>
        <taxon>Methylobacterium</taxon>
    </lineage>
</organism>
<keyword evidence="3" id="KW-1185">Reference proteome</keyword>
<reference evidence="2" key="1">
    <citation type="journal article" date="2016" name="Front. Microbiol.">
        <title>Genome Sequence of the Piezophilic, Mesophilic Sulfate-Reducing Bacterium Desulfovibrio indicus J2T.</title>
        <authorList>
            <person name="Cao J."/>
            <person name="Maignien L."/>
            <person name="Shao Z."/>
            <person name="Alain K."/>
            <person name="Jebbar M."/>
        </authorList>
    </citation>
    <scope>NUCLEOTIDE SEQUENCE</scope>
    <source>
        <strain evidence="2">NBRC 103626</strain>
    </source>
</reference>
<name>A0AA37MCF4_9HYPH</name>
<gene>
    <name evidence="2" type="ORF">NBEOAGPD_4382</name>
</gene>
<accession>A0AA37MCF4</accession>
<evidence type="ECO:0000256" key="1">
    <source>
        <dbReference type="SAM" id="MobiDB-lite"/>
    </source>
</evidence>
<dbReference type="Proteomes" id="UP001055108">
    <property type="component" value="Unassembled WGS sequence"/>
</dbReference>
<feature type="region of interest" description="Disordered" evidence="1">
    <location>
        <begin position="52"/>
        <end position="78"/>
    </location>
</feature>
<dbReference type="RefSeq" id="WP_238306433.1">
    <property type="nucleotide sequence ID" value="NZ_BPQM01000128.1"/>
</dbReference>
<evidence type="ECO:0000313" key="3">
    <source>
        <dbReference type="Proteomes" id="UP001055108"/>
    </source>
</evidence>
<proteinExistence type="predicted"/>